<sequence length="212" mass="24275">MSYKILIYLLFICGVKTSKRVQLSCEQIKQFVDGHNLHRLDAALGHIPRQPAASNMKPMVWDEELAEKAARWAENGLFDHNPDRTVPSKRWDQIGENIFYSSIFSPFGSVIPNLQEPMNAWFSEFMNYNFEPYSLDIAKAVGHYTQMVWAESTKIGCGISQKRENDYVTTLFVCDYGPTGNFIGQTPYRPSSSRGYLQWDDSCKRLYGAKCS</sequence>
<organism evidence="5 6">
    <name type="scientific">Loxostege sticticalis</name>
    <name type="common">Beet webworm moth</name>
    <dbReference type="NCBI Taxonomy" id="481309"/>
    <lineage>
        <taxon>Eukaryota</taxon>
        <taxon>Metazoa</taxon>
        <taxon>Ecdysozoa</taxon>
        <taxon>Arthropoda</taxon>
        <taxon>Hexapoda</taxon>
        <taxon>Insecta</taxon>
        <taxon>Pterygota</taxon>
        <taxon>Neoptera</taxon>
        <taxon>Endopterygota</taxon>
        <taxon>Lepidoptera</taxon>
        <taxon>Glossata</taxon>
        <taxon>Ditrysia</taxon>
        <taxon>Pyraloidea</taxon>
        <taxon>Crambidae</taxon>
        <taxon>Pyraustinae</taxon>
        <taxon>Loxostege</taxon>
    </lineage>
</organism>
<name>A0ABD0T6U2_LOXSC</name>
<dbReference type="GO" id="GO:0005576">
    <property type="term" value="C:extracellular region"/>
    <property type="evidence" value="ECO:0007669"/>
    <property type="project" value="UniProtKB-SubCell"/>
</dbReference>
<evidence type="ECO:0000256" key="2">
    <source>
        <dbReference type="ARBA" id="ARBA00022525"/>
    </source>
</evidence>
<evidence type="ECO:0000256" key="3">
    <source>
        <dbReference type="SAM" id="SignalP"/>
    </source>
</evidence>
<proteinExistence type="predicted"/>
<evidence type="ECO:0000313" key="5">
    <source>
        <dbReference type="EMBL" id="KAL0832787.1"/>
    </source>
</evidence>
<dbReference type="EMBL" id="JBEDNZ010000010">
    <property type="protein sequence ID" value="KAL0832787.1"/>
    <property type="molecule type" value="Genomic_DNA"/>
</dbReference>
<feature type="domain" description="SCP" evidence="4">
    <location>
        <begin position="26"/>
        <end position="184"/>
    </location>
</feature>
<keyword evidence="3" id="KW-0732">Signal</keyword>
<dbReference type="InterPro" id="IPR035940">
    <property type="entry name" value="CAP_sf"/>
</dbReference>
<dbReference type="CDD" id="cd05380">
    <property type="entry name" value="CAP_euk"/>
    <property type="match status" value="1"/>
</dbReference>
<dbReference type="Pfam" id="PF00188">
    <property type="entry name" value="CAP"/>
    <property type="match status" value="1"/>
</dbReference>
<dbReference type="InterPro" id="IPR002413">
    <property type="entry name" value="V5_allergen-like"/>
</dbReference>
<dbReference type="InterPro" id="IPR018244">
    <property type="entry name" value="Allrgn_V5/Tpx1_CS"/>
</dbReference>
<dbReference type="InterPro" id="IPR001283">
    <property type="entry name" value="CRISP-related"/>
</dbReference>
<keyword evidence="2" id="KW-0964">Secreted</keyword>
<dbReference type="SUPFAM" id="SSF55797">
    <property type="entry name" value="PR-1-like"/>
    <property type="match status" value="1"/>
</dbReference>
<evidence type="ECO:0000313" key="6">
    <source>
        <dbReference type="Proteomes" id="UP001549921"/>
    </source>
</evidence>
<evidence type="ECO:0000259" key="4">
    <source>
        <dbReference type="SMART" id="SM00198"/>
    </source>
</evidence>
<dbReference type="PROSITE" id="PS01009">
    <property type="entry name" value="CRISP_1"/>
    <property type="match status" value="1"/>
</dbReference>
<protein>
    <recommendedName>
        <fullName evidence="4">SCP domain-containing protein</fullName>
    </recommendedName>
</protein>
<feature type="chain" id="PRO_5044882470" description="SCP domain-containing protein" evidence="3">
    <location>
        <begin position="18"/>
        <end position="212"/>
    </location>
</feature>
<dbReference type="PRINTS" id="PR00837">
    <property type="entry name" value="V5TPXLIKE"/>
</dbReference>
<reference evidence="5 6" key="1">
    <citation type="submission" date="2024-06" db="EMBL/GenBank/DDBJ databases">
        <title>A chromosome-level genome assembly of beet webworm, Loxostege sticticalis.</title>
        <authorList>
            <person name="Zhang Y."/>
        </authorList>
    </citation>
    <scope>NUCLEOTIDE SEQUENCE [LARGE SCALE GENOMIC DNA]</scope>
    <source>
        <strain evidence="5">AQ028</strain>
        <tissue evidence="5">Male pupae</tissue>
    </source>
</reference>
<dbReference type="PRINTS" id="PR00838">
    <property type="entry name" value="V5ALLERGEN"/>
</dbReference>
<dbReference type="AlphaFoldDB" id="A0ABD0T6U2"/>
<dbReference type="SMART" id="SM00198">
    <property type="entry name" value="SCP"/>
    <property type="match status" value="1"/>
</dbReference>
<comment type="subcellular location">
    <subcellularLocation>
        <location evidence="1">Secreted</location>
    </subcellularLocation>
</comment>
<evidence type="ECO:0000256" key="1">
    <source>
        <dbReference type="ARBA" id="ARBA00004613"/>
    </source>
</evidence>
<comment type="caution">
    <text evidence="5">The sequence shown here is derived from an EMBL/GenBank/DDBJ whole genome shotgun (WGS) entry which is preliminary data.</text>
</comment>
<accession>A0ABD0T6U2</accession>
<dbReference type="Gene3D" id="3.40.33.10">
    <property type="entry name" value="CAP"/>
    <property type="match status" value="1"/>
</dbReference>
<dbReference type="Proteomes" id="UP001549921">
    <property type="component" value="Unassembled WGS sequence"/>
</dbReference>
<feature type="signal peptide" evidence="3">
    <location>
        <begin position="1"/>
        <end position="17"/>
    </location>
</feature>
<gene>
    <name evidence="5" type="ORF">ABMA28_000952</name>
</gene>
<dbReference type="InterPro" id="IPR014044">
    <property type="entry name" value="CAP_dom"/>
</dbReference>
<dbReference type="PANTHER" id="PTHR10334">
    <property type="entry name" value="CYSTEINE-RICH SECRETORY PROTEIN-RELATED"/>
    <property type="match status" value="1"/>
</dbReference>